<name>A0A484HF42_9BACT</name>
<dbReference type="EMBL" id="CAACVI010000003">
    <property type="protein sequence ID" value="VEN73058.1"/>
    <property type="molecule type" value="Genomic_DNA"/>
</dbReference>
<accession>A0A484HF42</accession>
<evidence type="ECO:0008006" key="2">
    <source>
        <dbReference type="Google" id="ProtNLM"/>
    </source>
</evidence>
<gene>
    <name evidence="1" type="ORF">EPICR_110025</name>
</gene>
<protein>
    <recommendedName>
        <fullName evidence="2">TRASH domain-containing protein</fullName>
    </recommendedName>
</protein>
<proteinExistence type="predicted"/>
<organism evidence="1">
    <name type="scientific">uncultured Desulfobacteraceae bacterium</name>
    <dbReference type="NCBI Taxonomy" id="218296"/>
    <lineage>
        <taxon>Bacteria</taxon>
        <taxon>Pseudomonadati</taxon>
        <taxon>Thermodesulfobacteriota</taxon>
        <taxon>Desulfobacteria</taxon>
        <taxon>Desulfobacterales</taxon>
        <taxon>Desulfobacteraceae</taxon>
        <taxon>environmental samples</taxon>
    </lineage>
</organism>
<reference evidence="1" key="1">
    <citation type="submission" date="2019-01" db="EMBL/GenBank/DDBJ databases">
        <authorList>
            <consortium name="Genoscope - CEA"/>
            <person name="William W."/>
        </authorList>
    </citation>
    <scope>NUCLEOTIDE SEQUENCE</scope>
    <source>
        <strain evidence="1">CR-1</strain>
    </source>
</reference>
<dbReference type="AlphaFoldDB" id="A0A484HF42"/>
<sequence>MLIRFIILFALFYLGRRLFKSWSASRSRKVQRNGSVGEIDDVMIQDPQCGVYFPKKDGIKWKTGGETLFFCGPECRDRYVESRRGAPK</sequence>
<evidence type="ECO:0000313" key="1">
    <source>
        <dbReference type="EMBL" id="VEN73058.1"/>
    </source>
</evidence>